<evidence type="ECO:0000256" key="1">
    <source>
        <dbReference type="SAM" id="Phobius"/>
    </source>
</evidence>
<keyword evidence="3" id="KW-1185">Reference proteome</keyword>
<dbReference type="InParanoid" id="A0A067PYL3"/>
<feature type="transmembrane region" description="Helical" evidence="1">
    <location>
        <begin position="20"/>
        <end position="40"/>
    </location>
</feature>
<accession>A0A067PYL3</accession>
<protein>
    <submittedName>
        <fullName evidence="2">Uncharacterized protein</fullName>
    </submittedName>
</protein>
<keyword evidence="1" id="KW-1133">Transmembrane helix</keyword>
<keyword evidence="1" id="KW-0812">Transmembrane</keyword>
<reference evidence="3" key="1">
    <citation type="journal article" date="2014" name="Proc. Natl. Acad. Sci. U.S.A.">
        <title>Extensive sampling of basidiomycete genomes demonstrates inadequacy of the white-rot/brown-rot paradigm for wood decay fungi.</title>
        <authorList>
            <person name="Riley R."/>
            <person name="Salamov A.A."/>
            <person name="Brown D.W."/>
            <person name="Nagy L.G."/>
            <person name="Floudas D."/>
            <person name="Held B.W."/>
            <person name="Levasseur A."/>
            <person name="Lombard V."/>
            <person name="Morin E."/>
            <person name="Otillar R."/>
            <person name="Lindquist E.A."/>
            <person name="Sun H."/>
            <person name="LaButti K.M."/>
            <person name="Schmutz J."/>
            <person name="Jabbour D."/>
            <person name="Luo H."/>
            <person name="Baker S.E."/>
            <person name="Pisabarro A.G."/>
            <person name="Walton J.D."/>
            <person name="Blanchette R.A."/>
            <person name="Henrissat B."/>
            <person name="Martin F."/>
            <person name="Cullen D."/>
            <person name="Hibbett D.S."/>
            <person name="Grigoriev I.V."/>
        </authorList>
    </citation>
    <scope>NUCLEOTIDE SEQUENCE [LARGE SCALE GENOMIC DNA]</scope>
    <source>
        <strain evidence="3">MUCL 33604</strain>
    </source>
</reference>
<name>A0A067PYL3_9AGAM</name>
<evidence type="ECO:0000313" key="2">
    <source>
        <dbReference type="EMBL" id="KDQ58950.1"/>
    </source>
</evidence>
<dbReference type="AlphaFoldDB" id="A0A067PYL3"/>
<keyword evidence="1" id="KW-0472">Membrane</keyword>
<dbReference type="HOGENOM" id="CLU_2223665_0_0_1"/>
<sequence>MTSDVSSHKQHVRSFESLIWIVKTLITSYMACLEALIASFKSASTLFYFQFSLSGIPTSPRLFPHKKINANADPRKYVSLPPRRLPQQRRIGRVLAYWSMPRVKRK</sequence>
<proteinExistence type="predicted"/>
<organism evidence="2 3">
    <name type="scientific">Jaapia argillacea MUCL 33604</name>
    <dbReference type="NCBI Taxonomy" id="933084"/>
    <lineage>
        <taxon>Eukaryota</taxon>
        <taxon>Fungi</taxon>
        <taxon>Dikarya</taxon>
        <taxon>Basidiomycota</taxon>
        <taxon>Agaricomycotina</taxon>
        <taxon>Agaricomycetes</taxon>
        <taxon>Agaricomycetidae</taxon>
        <taxon>Jaapiales</taxon>
        <taxon>Jaapiaceae</taxon>
        <taxon>Jaapia</taxon>
    </lineage>
</organism>
<evidence type="ECO:0000313" key="3">
    <source>
        <dbReference type="Proteomes" id="UP000027265"/>
    </source>
</evidence>
<dbReference type="Proteomes" id="UP000027265">
    <property type="component" value="Unassembled WGS sequence"/>
</dbReference>
<gene>
    <name evidence="2" type="ORF">JAAARDRAFT_68541</name>
</gene>
<dbReference type="EMBL" id="KL197716">
    <property type="protein sequence ID" value="KDQ58950.1"/>
    <property type="molecule type" value="Genomic_DNA"/>
</dbReference>